<gene>
    <name evidence="1" type="ORF">FHX78_116125</name>
</gene>
<name>A0A561TPR0_9ACTN</name>
<proteinExistence type="predicted"/>
<comment type="caution">
    <text evidence="1">The sequence shown here is derived from an EMBL/GenBank/DDBJ whole genome shotgun (WGS) entry which is preliminary data.</text>
</comment>
<dbReference type="OrthoDB" id="3852429at2"/>
<dbReference type="Proteomes" id="UP000316603">
    <property type="component" value="Unassembled WGS sequence"/>
</dbReference>
<protein>
    <recommendedName>
        <fullName evidence="3">Bifunctional DNA primase/polymerase-like protein</fullName>
    </recommendedName>
</protein>
<keyword evidence="2" id="KW-1185">Reference proteome</keyword>
<reference evidence="1 2" key="1">
    <citation type="submission" date="2019-06" db="EMBL/GenBank/DDBJ databases">
        <title>Sequencing the genomes of 1000 actinobacteria strains.</title>
        <authorList>
            <person name="Klenk H.-P."/>
        </authorList>
    </citation>
    <scope>NUCLEOTIDE SEQUENCE [LARGE SCALE GENOMIC DNA]</scope>
    <source>
        <strain evidence="1 2">DSM 41695</strain>
    </source>
</reference>
<dbReference type="RefSeq" id="WP_145870661.1">
    <property type="nucleotide sequence ID" value="NZ_BNCE01000009.1"/>
</dbReference>
<dbReference type="AlphaFoldDB" id="A0A561TPR0"/>
<accession>A0A561TPR0</accession>
<dbReference type="EMBL" id="VIWV01000001">
    <property type="protein sequence ID" value="TWF89083.1"/>
    <property type="molecule type" value="Genomic_DNA"/>
</dbReference>
<evidence type="ECO:0000313" key="2">
    <source>
        <dbReference type="Proteomes" id="UP000316603"/>
    </source>
</evidence>
<evidence type="ECO:0000313" key="1">
    <source>
        <dbReference type="EMBL" id="TWF89083.1"/>
    </source>
</evidence>
<organism evidence="1 2">
    <name type="scientific">Streptomyces capillispiralis</name>
    <dbReference type="NCBI Taxonomy" id="68182"/>
    <lineage>
        <taxon>Bacteria</taxon>
        <taxon>Bacillati</taxon>
        <taxon>Actinomycetota</taxon>
        <taxon>Actinomycetes</taxon>
        <taxon>Kitasatosporales</taxon>
        <taxon>Streptomycetaceae</taxon>
        <taxon>Streptomyces</taxon>
    </lineage>
</organism>
<sequence length="162" mass="17391">MHSAMWKQAVEWLAAAATDPQECKREWDCGKGTALLAAGRYWDVLSVPDRLGLLALDLLWSDPLKVPGPTLVDVTARRVGFFLPPDPVSEWVGFGVRHVGRGCWVAVPPPYRPAGRLEWLVPPDGTGALHAPGPLELALRRATGTLAVLAPAGAEAAGQDTW</sequence>
<evidence type="ECO:0008006" key="3">
    <source>
        <dbReference type="Google" id="ProtNLM"/>
    </source>
</evidence>